<proteinExistence type="predicted"/>
<dbReference type="GeneID" id="105427268"/>
<dbReference type="RefSeq" id="XP_011637242.1">
    <property type="nucleotide sequence ID" value="XM_011638940.1"/>
</dbReference>
<reference evidence="2" key="1">
    <citation type="submission" date="2025-08" db="UniProtKB">
        <authorList>
            <consortium name="RefSeq"/>
        </authorList>
    </citation>
    <scope>IDENTIFICATION</scope>
</reference>
<organism evidence="1 2">
    <name type="scientific">Pogonomyrmex barbatus</name>
    <name type="common">red harvester ant</name>
    <dbReference type="NCBI Taxonomy" id="144034"/>
    <lineage>
        <taxon>Eukaryota</taxon>
        <taxon>Metazoa</taxon>
        <taxon>Ecdysozoa</taxon>
        <taxon>Arthropoda</taxon>
        <taxon>Hexapoda</taxon>
        <taxon>Insecta</taxon>
        <taxon>Pterygota</taxon>
        <taxon>Neoptera</taxon>
        <taxon>Endopterygota</taxon>
        <taxon>Hymenoptera</taxon>
        <taxon>Apocrita</taxon>
        <taxon>Aculeata</taxon>
        <taxon>Formicoidea</taxon>
        <taxon>Formicidae</taxon>
        <taxon>Myrmicinae</taxon>
        <taxon>Pogonomyrmex</taxon>
    </lineage>
</organism>
<gene>
    <name evidence="2" type="primary">LOC105427268</name>
</gene>
<protein>
    <submittedName>
        <fullName evidence="2">Uncharacterized protein LOC105427268</fullName>
    </submittedName>
</protein>
<dbReference type="AlphaFoldDB" id="A0A6I9W5I2"/>
<dbReference type="KEGG" id="pbar:105427268"/>
<evidence type="ECO:0000313" key="1">
    <source>
        <dbReference type="Proteomes" id="UP000504615"/>
    </source>
</evidence>
<sequence length="123" mass="14524">MSVCMYINVSMYVCAYGERFHRSSLFVSSVFSYFHVKSYCHKPQTCFSILNMNNGTFSVDLIPETLPCLLIPQLATDCCSSNIQNIENVQENWFYENNRWLPSADWVFVSNNFYFYELLYIRN</sequence>
<evidence type="ECO:0000313" key="2">
    <source>
        <dbReference type="RefSeq" id="XP_011637242.1"/>
    </source>
</evidence>
<accession>A0A6I9W5I2</accession>
<name>A0A6I9W5I2_9HYME</name>
<keyword evidence="1" id="KW-1185">Reference proteome</keyword>
<dbReference type="Proteomes" id="UP000504615">
    <property type="component" value="Unplaced"/>
</dbReference>